<dbReference type="InterPro" id="IPR037185">
    <property type="entry name" value="EmrE-like"/>
</dbReference>
<proteinExistence type="predicted"/>
<feature type="transmembrane region" description="Helical" evidence="1">
    <location>
        <begin position="72"/>
        <end position="94"/>
    </location>
</feature>
<dbReference type="PANTHER" id="PTHR22911:SF137">
    <property type="entry name" value="SOLUTE CARRIER FAMILY 35 MEMBER G2-RELATED"/>
    <property type="match status" value="1"/>
</dbReference>
<feature type="transmembrane region" description="Helical" evidence="1">
    <location>
        <begin position="279"/>
        <end position="299"/>
    </location>
</feature>
<evidence type="ECO:0000259" key="2">
    <source>
        <dbReference type="Pfam" id="PF00892"/>
    </source>
</evidence>
<feature type="transmembrane region" description="Helical" evidence="1">
    <location>
        <begin position="305"/>
        <end position="326"/>
    </location>
</feature>
<accession>A0A543G157</accession>
<comment type="caution">
    <text evidence="3">The sequence shown here is derived from an EMBL/GenBank/DDBJ whole genome shotgun (WGS) entry which is preliminary data.</text>
</comment>
<reference evidence="3 4" key="1">
    <citation type="submission" date="2019-06" db="EMBL/GenBank/DDBJ databases">
        <title>Genomic Encyclopedia of Archaeal and Bacterial Type Strains, Phase II (KMG-II): from individual species to whole genera.</title>
        <authorList>
            <person name="Goeker M."/>
        </authorList>
    </citation>
    <scope>NUCLEOTIDE SEQUENCE [LARGE SCALE GENOMIC DNA]</scope>
    <source>
        <strain evidence="3 4">DSM 24789</strain>
    </source>
</reference>
<protein>
    <submittedName>
        <fullName evidence="3">Chloramphenicol-sensitive protein RarD</fullName>
    </submittedName>
</protein>
<feature type="transmembrane region" description="Helical" evidence="1">
    <location>
        <begin position="42"/>
        <end position="60"/>
    </location>
</feature>
<dbReference type="PANTHER" id="PTHR22911">
    <property type="entry name" value="ACYL-MALONYL CONDENSING ENZYME-RELATED"/>
    <property type="match status" value="1"/>
</dbReference>
<organism evidence="3 4">
    <name type="scientific">Flavobacterium branchiophilum</name>
    <dbReference type="NCBI Taxonomy" id="55197"/>
    <lineage>
        <taxon>Bacteria</taxon>
        <taxon>Pseudomonadati</taxon>
        <taxon>Bacteroidota</taxon>
        <taxon>Flavobacteriia</taxon>
        <taxon>Flavobacteriales</taxon>
        <taxon>Flavobacteriaceae</taxon>
        <taxon>Flavobacterium</taxon>
    </lineage>
</organism>
<feature type="transmembrane region" description="Helical" evidence="1">
    <location>
        <begin position="248"/>
        <end position="267"/>
    </location>
</feature>
<feature type="domain" description="EamA" evidence="2">
    <location>
        <begin position="42"/>
        <end position="185"/>
    </location>
</feature>
<dbReference type="Gene3D" id="1.10.3730.20">
    <property type="match status" value="1"/>
</dbReference>
<evidence type="ECO:0000256" key="1">
    <source>
        <dbReference type="SAM" id="Phobius"/>
    </source>
</evidence>
<feature type="transmembrane region" description="Helical" evidence="1">
    <location>
        <begin position="169"/>
        <end position="186"/>
    </location>
</feature>
<dbReference type="GO" id="GO:0016020">
    <property type="term" value="C:membrane"/>
    <property type="evidence" value="ECO:0007669"/>
    <property type="project" value="InterPro"/>
</dbReference>
<dbReference type="SUPFAM" id="SSF103481">
    <property type="entry name" value="Multidrug resistance efflux transporter EmrE"/>
    <property type="match status" value="2"/>
</dbReference>
<dbReference type="AlphaFoldDB" id="A0A543G157"/>
<gene>
    <name evidence="3" type="ORF">BC670_0655</name>
</gene>
<dbReference type="Pfam" id="PF00892">
    <property type="entry name" value="EamA"/>
    <property type="match status" value="2"/>
</dbReference>
<feature type="transmembrane region" description="Helical" evidence="1">
    <location>
        <begin position="145"/>
        <end position="162"/>
    </location>
</feature>
<name>A0A543G157_9FLAO</name>
<feature type="transmembrane region" description="Helical" evidence="1">
    <location>
        <begin position="114"/>
        <end position="133"/>
    </location>
</feature>
<dbReference type="InterPro" id="IPR000620">
    <property type="entry name" value="EamA_dom"/>
</dbReference>
<dbReference type="Proteomes" id="UP000320773">
    <property type="component" value="Unassembled WGS sequence"/>
</dbReference>
<feature type="transmembrane region" description="Helical" evidence="1">
    <location>
        <begin position="219"/>
        <end position="236"/>
    </location>
</feature>
<sequence>MFENNYLVNLTICWLQKKWLLICSIDLLTFEPKNLTMKLTKYYVAAFSAFLIWGFFSLALKPLRDYPSLDILFFRVFISAVLMLLVNLIFRKAVLQQQWKLFRSLDSKQQRQTLFYTFSGSFLLAANWFVFIYVVNHIGVKTASLAYLICPILTSLLAFVLIKETLNKWQWVAISISTIGCYILSMHHFDDILYSIVVAATYSFYLISQRKNSFLDKFILLSIQIITLSVILLPFYPMVVSDLPRQETFYTCLFFITVFFTIIPLFLNQYALKALSSSTVGIMMYINPIINFSIAFLYFKETVSTLHVIAYLLIVVSIVVFNYKFIFIKKNL</sequence>
<feature type="domain" description="EamA" evidence="2">
    <location>
        <begin position="192"/>
        <end position="322"/>
    </location>
</feature>
<evidence type="ECO:0000313" key="4">
    <source>
        <dbReference type="Proteomes" id="UP000320773"/>
    </source>
</evidence>
<feature type="transmembrane region" description="Helical" evidence="1">
    <location>
        <begin position="192"/>
        <end position="207"/>
    </location>
</feature>
<keyword evidence="1" id="KW-0812">Transmembrane</keyword>
<keyword evidence="1" id="KW-1133">Transmembrane helix</keyword>
<keyword evidence="1" id="KW-0472">Membrane</keyword>
<dbReference type="EMBL" id="VFPJ01000001">
    <property type="protein sequence ID" value="TQM39823.1"/>
    <property type="molecule type" value="Genomic_DNA"/>
</dbReference>
<evidence type="ECO:0000313" key="3">
    <source>
        <dbReference type="EMBL" id="TQM39823.1"/>
    </source>
</evidence>